<keyword evidence="1" id="KW-0645">Protease</keyword>
<dbReference type="EMBL" id="JAMKPW020000001">
    <property type="protein sequence ID" value="KAK8222079.1"/>
    <property type="molecule type" value="Genomic_DNA"/>
</dbReference>
<gene>
    <name evidence="1" type="primary">OTU1</name>
    <name evidence="1" type="ORF">M8818_000249</name>
</gene>
<proteinExistence type="predicted"/>
<comment type="caution">
    <text evidence="1">The sequence shown here is derived from an EMBL/GenBank/DDBJ whole genome shotgun (WGS) entry which is preliminary data.</text>
</comment>
<protein>
    <submittedName>
        <fullName evidence="1">Ubiquitin-specific protease otu1</fullName>
    </submittedName>
</protein>
<organism evidence="1 2">
    <name type="scientific">Zalaria obscura</name>
    <dbReference type="NCBI Taxonomy" id="2024903"/>
    <lineage>
        <taxon>Eukaryota</taxon>
        <taxon>Fungi</taxon>
        <taxon>Dikarya</taxon>
        <taxon>Ascomycota</taxon>
        <taxon>Pezizomycotina</taxon>
        <taxon>Dothideomycetes</taxon>
        <taxon>Dothideomycetidae</taxon>
        <taxon>Dothideales</taxon>
        <taxon>Zalariaceae</taxon>
        <taxon>Zalaria</taxon>
    </lineage>
</organism>
<accession>A0ACC3SPI7</accession>
<reference evidence="1" key="1">
    <citation type="submission" date="2024-02" db="EMBL/GenBank/DDBJ databases">
        <title>Metagenome Assembled Genome of Zalaria obscura JY119.</title>
        <authorList>
            <person name="Vighnesh L."/>
            <person name="Jagadeeshwari U."/>
            <person name="Venkata Ramana C."/>
            <person name="Sasikala C."/>
        </authorList>
    </citation>
    <scope>NUCLEOTIDE SEQUENCE</scope>
    <source>
        <strain evidence="1">JY119</strain>
    </source>
</reference>
<dbReference type="Proteomes" id="UP001320706">
    <property type="component" value="Unassembled WGS sequence"/>
</dbReference>
<name>A0ACC3SPI7_9PEZI</name>
<evidence type="ECO:0000313" key="1">
    <source>
        <dbReference type="EMBL" id="KAK8222079.1"/>
    </source>
</evidence>
<sequence>MRLRVRGPSGATQVTVADDATWGELRTMISEKTSVTDFDVKYGYPPTALNTDSISPDTKLADLDVKLDGEQLIIMPRNVQASLAAPMAGHAPNPTTVGSLPSLSSIAAPKHQPGDFASGPTKAEAKAAPLSLTKKANTLDSDPPEIPVPNLEGVLVLRVMPDDNSCLFRAVGGAVLGDALDAMNELRAIVAQTIQSQPDVYTTGLLEKTPDDYCAWIQRDDSWGGGIELSILSAYFNIEICSINVQDLRVDRFNDGQDRRCILVYSGIHYDVVALSPGAGLSPDGDRKVFDVARIEGMEDEDGGALEGARELCRVLQGRHYYTDTQGFDVRCNDCGWSGKGEKSAVAHATETGHYNFGEAS</sequence>
<evidence type="ECO:0000313" key="2">
    <source>
        <dbReference type="Proteomes" id="UP001320706"/>
    </source>
</evidence>
<keyword evidence="2" id="KW-1185">Reference proteome</keyword>
<keyword evidence="1" id="KW-0378">Hydrolase</keyword>